<evidence type="ECO:0000313" key="2">
    <source>
        <dbReference type="EMBL" id="KAK4465061.1"/>
    </source>
</evidence>
<proteinExistence type="predicted"/>
<evidence type="ECO:0000313" key="3">
    <source>
        <dbReference type="Proteomes" id="UP001321749"/>
    </source>
</evidence>
<organism evidence="2 3">
    <name type="scientific">Cladorrhinum samala</name>
    <dbReference type="NCBI Taxonomy" id="585594"/>
    <lineage>
        <taxon>Eukaryota</taxon>
        <taxon>Fungi</taxon>
        <taxon>Dikarya</taxon>
        <taxon>Ascomycota</taxon>
        <taxon>Pezizomycotina</taxon>
        <taxon>Sordariomycetes</taxon>
        <taxon>Sordariomycetidae</taxon>
        <taxon>Sordariales</taxon>
        <taxon>Podosporaceae</taxon>
        <taxon>Cladorrhinum</taxon>
    </lineage>
</organism>
<feature type="signal peptide" evidence="1">
    <location>
        <begin position="1"/>
        <end position="23"/>
    </location>
</feature>
<gene>
    <name evidence="2" type="ORF">QBC42DRAFT_25769</name>
</gene>
<sequence>MTSPFFSPRALVLFGILALGAFANPINVDARNPAVDKCATVRCGNETKCVVVSGTARCVPITAQVCGKTVCAQGLVCCNASCSICTKPDMMCTQQACNPSAVEPLPPIVDHDRVCGTKICPVGQECCNASCGTCVAPGKGCTKQLCLPPKEIKCGKAICPAGTVCCNSSCGICTPPDGVCTQQFCMDD</sequence>
<dbReference type="Proteomes" id="UP001321749">
    <property type="component" value="Unassembled WGS sequence"/>
</dbReference>
<reference evidence="2" key="2">
    <citation type="submission" date="2023-06" db="EMBL/GenBank/DDBJ databases">
        <authorList>
            <consortium name="Lawrence Berkeley National Laboratory"/>
            <person name="Mondo S.J."/>
            <person name="Hensen N."/>
            <person name="Bonometti L."/>
            <person name="Westerberg I."/>
            <person name="Brannstrom I.O."/>
            <person name="Guillou S."/>
            <person name="Cros-Aarteil S."/>
            <person name="Calhoun S."/>
            <person name="Haridas S."/>
            <person name="Kuo A."/>
            <person name="Pangilinan J."/>
            <person name="Riley R."/>
            <person name="Labutti K."/>
            <person name="Andreopoulos B."/>
            <person name="Lipzen A."/>
            <person name="Chen C."/>
            <person name="Yanf M."/>
            <person name="Daum C."/>
            <person name="Ng V."/>
            <person name="Clum A."/>
            <person name="Steindorff A."/>
            <person name="Ohm R."/>
            <person name="Martin F."/>
            <person name="Silar P."/>
            <person name="Natvig D."/>
            <person name="Lalanne C."/>
            <person name="Gautier V."/>
            <person name="Ament-Velasquez S.L."/>
            <person name="Kruys A."/>
            <person name="Hutchinson M.I."/>
            <person name="Powell A.J."/>
            <person name="Barry K."/>
            <person name="Miller A.N."/>
            <person name="Grigoriev I.V."/>
            <person name="Debuchy R."/>
            <person name="Gladieux P."/>
            <person name="Thoren M.H."/>
            <person name="Johannesson H."/>
        </authorList>
    </citation>
    <scope>NUCLEOTIDE SEQUENCE</scope>
    <source>
        <strain evidence="2">PSN324</strain>
    </source>
</reference>
<dbReference type="EMBL" id="MU864942">
    <property type="protein sequence ID" value="KAK4465061.1"/>
    <property type="molecule type" value="Genomic_DNA"/>
</dbReference>
<dbReference type="AlphaFoldDB" id="A0AAV9HZA1"/>
<protein>
    <submittedName>
        <fullName evidence="2">Uncharacterized protein</fullName>
    </submittedName>
</protein>
<feature type="chain" id="PRO_5043900238" evidence="1">
    <location>
        <begin position="24"/>
        <end position="188"/>
    </location>
</feature>
<keyword evidence="3" id="KW-1185">Reference proteome</keyword>
<evidence type="ECO:0000256" key="1">
    <source>
        <dbReference type="SAM" id="SignalP"/>
    </source>
</evidence>
<keyword evidence="1" id="KW-0732">Signal</keyword>
<name>A0AAV9HZA1_9PEZI</name>
<comment type="caution">
    <text evidence="2">The sequence shown here is derived from an EMBL/GenBank/DDBJ whole genome shotgun (WGS) entry which is preliminary data.</text>
</comment>
<reference evidence="2" key="1">
    <citation type="journal article" date="2023" name="Mol. Phylogenet. Evol.">
        <title>Genome-scale phylogeny and comparative genomics of the fungal order Sordariales.</title>
        <authorList>
            <person name="Hensen N."/>
            <person name="Bonometti L."/>
            <person name="Westerberg I."/>
            <person name="Brannstrom I.O."/>
            <person name="Guillou S."/>
            <person name="Cros-Aarteil S."/>
            <person name="Calhoun S."/>
            <person name="Haridas S."/>
            <person name="Kuo A."/>
            <person name="Mondo S."/>
            <person name="Pangilinan J."/>
            <person name="Riley R."/>
            <person name="LaButti K."/>
            <person name="Andreopoulos B."/>
            <person name="Lipzen A."/>
            <person name="Chen C."/>
            <person name="Yan M."/>
            <person name="Daum C."/>
            <person name="Ng V."/>
            <person name="Clum A."/>
            <person name="Steindorff A."/>
            <person name="Ohm R.A."/>
            <person name="Martin F."/>
            <person name="Silar P."/>
            <person name="Natvig D.O."/>
            <person name="Lalanne C."/>
            <person name="Gautier V."/>
            <person name="Ament-Velasquez S.L."/>
            <person name="Kruys A."/>
            <person name="Hutchinson M.I."/>
            <person name="Powell A.J."/>
            <person name="Barry K."/>
            <person name="Miller A.N."/>
            <person name="Grigoriev I.V."/>
            <person name="Debuchy R."/>
            <person name="Gladieux P."/>
            <person name="Hiltunen Thoren M."/>
            <person name="Johannesson H."/>
        </authorList>
    </citation>
    <scope>NUCLEOTIDE SEQUENCE</scope>
    <source>
        <strain evidence="2">PSN324</strain>
    </source>
</reference>
<accession>A0AAV9HZA1</accession>